<dbReference type="EMBL" id="MN034510">
    <property type="protein sequence ID" value="QDH88972.1"/>
    <property type="molecule type" value="Genomic_RNA"/>
</dbReference>
<protein>
    <submittedName>
        <fullName evidence="1">Uncharacterized protein</fullName>
    </submittedName>
</protein>
<reference evidence="1" key="1">
    <citation type="submission" date="2019-05" db="EMBL/GenBank/DDBJ databases">
        <title>Metatranscriptomic reconstruction reveals RNA viruses with the potential to shape carbon cycling in soil.</title>
        <authorList>
            <person name="Starr E.P."/>
            <person name="Nuccio E."/>
            <person name="Pett-Ridge J."/>
            <person name="Banfield J.F."/>
            <person name="Firestone M.K."/>
        </authorList>
    </citation>
    <scope>NUCLEOTIDE SEQUENCE</scope>
    <source>
        <strain evidence="1">H4_Bulk_46_scaffold_292</strain>
    </source>
</reference>
<sequence>MSFTDPQTVTISAVTTPLPRTSVEGDEVTYQSADALIQMLASHDYGKRNRHLLRINHSKLTADPFIPTENVKVSMSCYIVFDVPPAGYTAAEQLAVYTGFKTQFTASSDTLITKLLAGES</sequence>
<evidence type="ECO:0000313" key="1">
    <source>
        <dbReference type="EMBL" id="QDH88972.1"/>
    </source>
</evidence>
<name>A0A514D5U9_9VIRU</name>
<gene>
    <name evidence="1" type="ORF">H4Bulk46292_000002</name>
</gene>
<organism evidence="1">
    <name type="scientific">Leviviridae sp</name>
    <dbReference type="NCBI Taxonomy" id="2027243"/>
    <lineage>
        <taxon>Viruses</taxon>
        <taxon>Riboviria</taxon>
        <taxon>Orthornavirae</taxon>
        <taxon>Lenarviricota</taxon>
        <taxon>Leviviricetes</taxon>
        <taxon>Norzivirales</taxon>
        <taxon>Fiersviridae</taxon>
    </lineage>
</organism>
<accession>A0A514D5U9</accession>
<proteinExistence type="predicted"/>